<protein>
    <submittedName>
        <fullName evidence="3">TadE-like protein</fullName>
    </submittedName>
</protein>
<evidence type="ECO:0000256" key="1">
    <source>
        <dbReference type="SAM" id="Phobius"/>
    </source>
</evidence>
<accession>A0A517QT29</accession>
<dbReference type="Proteomes" id="UP000315724">
    <property type="component" value="Chromosome"/>
</dbReference>
<gene>
    <name evidence="3" type="ORF">Mal48_40610</name>
</gene>
<dbReference type="InterPro" id="IPR012495">
    <property type="entry name" value="TadE-like_dom"/>
</dbReference>
<dbReference type="KEGG" id="tpol:Mal48_40610"/>
<dbReference type="RefSeq" id="WP_145203281.1">
    <property type="nucleotide sequence ID" value="NZ_CP036267.1"/>
</dbReference>
<evidence type="ECO:0000259" key="2">
    <source>
        <dbReference type="Pfam" id="PF07811"/>
    </source>
</evidence>
<feature type="domain" description="TadE-like" evidence="2">
    <location>
        <begin position="14"/>
        <end position="56"/>
    </location>
</feature>
<evidence type="ECO:0000313" key="4">
    <source>
        <dbReference type="Proteomes" id="UP000315724"/>
    </source>
</evidence>
<sequence length="135" mass="15089">MRRNLNNQNRSRRGFVSLEVVLVLPMFMVLLLGLCEFSLLFTAQGQVVESARAGARIATLHGVDDVIVEEEVRKTLSRSLGTYARVESQLGKYSGDEVIVQVRVPMASVTPDLLWPIGYSVRGREVIAVARMRKE</sequence>
<dbReference type="OrthoDB" id="214302at2"/>
<dbReference type="Pfam" id="PF07811">
    <property type="entry name" value="TadE"/>
    <property type="match status" value="1"/>
</dbReference>
<keyword evidence="1" id="KW-0472">Membrane</keyword>
<name>A0A517QT29_9PLAN</name>
<keyword evidence="1" id="KW-1133">Transmembrane helix</keyword>
<reference evidence="3 4" key="1">
    <citation type="submission" date="2019-02" db="EMBL/GenBank/DDBJ databases">
        <title>Deep-cultivation of Planctomycetes and their phenomic and genomic characterization uncovers novel biology.</title>
        <authorList>
            <person name="Wiegand S."/>
            <person name="Jogler M."/>
            <person name="Boedeker C."/>
            <person name="Pinto D."/>
            <person name="Vollmers J."/>
            <person name="Rivas-Marin E."/>
            <person name="Kohn T."/>
            <person name="Peeters S.H."/>
            <person name="Heuer A."/>
            <person name="Rast P."/>
            <person name="Oberbeckmann S."/>
            <person name="Bunk B."/>
            <person name="Jeske O."/>
            <person name="Meyerdierks A."/>
            <person name="Storesund J.E."/>
            <person name="Kallscheuer N."/>
            <person name="Luecker S."/>
            <person name="Lage O.M."/>
            <person name="Pohl T."/>
            <person name="Merkel B.J."/>
            <person name="Hornburger P."/>
            <person name="Mueller R.-W."/>
            <person name="Bruemmer F."/>
            <person name="Labrenz M."/>
            <person name="Spormann A.M."/>
            <person name="Op den Camp H."/>
            <person name="Overmann J."/>
            <person name="Amann R."/>
            <person name="Jetten M.S.M."/>
            <person name="Mascher T."/>
            <person name="Medema M.H."/>
            <person name="Devos D.P."/>
            <person name="Kaster A.-K."/>
            <person name="Ovreas L."/>
            <person name="Rohde M."/>
            <person name="Galperin M.Y."/>
            <person name="Jogler C."/>
        </authorList>
    </citation>
    <scope>NUCLEOTIDE SEQUENCE [LARGE SCALE GENOMIC DNA]</scope>
    <source>
        <strain evidence="3 4">Mal48</strain>
    </source>
</reference>
<organism evidence="3 4">
    <name type="scientific">Thalassoglobus polymorphus</name>
    <dbReference type="NCBI Taxonomy" id="2527994"/>
    <lineage>
        <taxon>Bacteria</taxon>
        <taxon>Pseudomonadati</taxon>
        <taxon>Planctomycetota</taxon>
        <taxon>Planctomycetia</taxon>
        <taxon>Planctomycetales</taxon>
        <taxon>Planctomycetaceae</taxon>
        <taxon>Thalassoglobus</taxon>
    </lineage>
</organism>
<keyword evidence="4" id="KW-1185">Reference proteome</keyword>
<keyword evidence="1" id="KW-0812">Transmembrane</keyword>
<feature type="transmembrane region" description="Helical" evidence="1">
    <location>
        <begin position="20"/>
        <end position="41"/>
    </location>
</feature>
<dbReference type="AlphaFoldDB" id="A0A517QT29"/>
<evidence type="ECO:0000313" key="3">
    <source>
        <dbReference type="EMBL" id="QDT34789.1"/>
    </source>
</evidence>
<proteinExistence type="predicted"/>
<dbReference type="EMBL" id="CP036267">
    <property type="protein sequence ID" value="QDT34789.1"/>
    <property type="molecule type" value="Genomic_DNA"/>
</dbReference>